<dbReference type="EMBL" id="JARKIF010000004">
    <property type="protein sequence ID" value="KAJ7641853.1"/>
    <property type="molecule type" value="Genomic_DNA"/>
</dbReference>
<comment type="caution">
    <text evidence="2">The sequence shown here is derived from an EMBL/GenBank/DDBJ whole genome shotgun (WGS) entry which is preliminary data.</text>
</comment>
<feature type="domain" description="HAM1-like N-terminal" evidence="1">
    <location>
        <begin position="25"/>
        <end position="110"/>
    </location>
</feature>
<protein>
    <recommendedName>
        <fullName evidence="1">HAM1-like N-terminal domain-containing protein</fullName>
    </recommendedName>
</protein>
<reference evidence="2" key="1">
    <citation type="submission" date="2023-03" db="EMBL/GenBank/DDBJ databases">
        <title>Massive genome expansion in bonnet fungi (Mycena s.s.) driven by repeated elements and novel gene families across ecological guilds.</title>
        <authorList>
            <consortium name="Lawrence Berkeley National Laboratory"/>
            <person name="Harder C.B."/>
            <person name="Miyauchi S."/>
            <person name="Viragh M."/>
            <person name="Kuo A."/>
            <person name="Thoen E."/>
            <person name="Andreopoulos B."/>
            <person name="Lu D."/>
            <person name="Skrede I."/>
            <person name="Drula E."/>
            <person name="Henrissat B."/>
            <person name="Morin E."/>
            <person name="Kohler A."/>
            <person name="Barry K."/>
            <person name="LaButti K."/>
            <person name="Morin E."/>
            <person name="Salamov A."/>
            <person name="Lipzen A."/>
            <person name="Mereny Z."/>
            <person name="Hegedus B."/>
            <person name="Baldrian P."/>
            <person name="Stursova M."/>
            <person name="Weitz H."/>
            <person name="Taylor A."/>
            <person name="Grigoriev I.V."/>
            <person name="Nagy L.G."/>
            <person name="Martin F."/>
            <person name="Kauserud H."/>
        </authorList>
    </citation>
    <scope>NUCLEOTIDE SEQUENCE</scope>
    <source>
        <strain evidence="2">9284</strain>
    </source>
</reference>
<evidence type="ECO:0000259" key="1">
    <source>
        <dbReference type="Pfam" id="PF19343"/>
    </source>
</evidence>
<dbReference type="Proteomes" id="UP001221142">
    <property type="component" value="Unassembled WGS sequence"/>
</dbReference>
<dbReference type="Pfam" id="PF19343">
    <property type="entry name" value="HAM1_N"/>
    <property type="match status" value="1"/>
</dbReference>
<gene>
    <name evidence="2" type="ORF">FB45DRAFT_901162</name>
</gene>
<keyword evidence="3" id="KW-1185">Reference proteome</keyword>
<evidence type="ECO:0000313" key="3">
    <source>
        <dbReference type="Proteomes" id="UP001221142"/>
    </source>
</evidence>
<evidence type="ECO:0000313" key="2">
    <source>
        <dbReference type="EMBL" id="KAJ7641853.1"/>
    </source>
</evidence>
<name>A0AAD7FTG7_9AGAR</name>
<proteinExistence type="predicted"/>
<dbReference type="InterPro" id="IPR045967">
    <property type="entry name" value="HAM1-like_N"/>
</dbReference>
<feature type="non-terminal residue" evidence="2">
    <location>
        <position position="1"/>
    </location>
</feature>
<organism evidence="2 3">
    <name type="scientific">Roridomyces roridus</name>
    <dbReference type="NCBI Taxonomy" id="1738132"/>
    <lineage>
        <taxon>Eukaryota</taxon>
        <taxon>Fungi</taxon>
        <taxon>Dikarya</taxon>
        <taxon>Basidiomycota</taxon>
        <taxon>Agaricomycotina</taxon>
        <taxon>Agaricomycetes</taxon>
        <taxon>Agaricomycetidae</taxon>
        <taxon>Agaricales</taxon>
        <taxon>Marasmiineae</taxon>
        <taxon>Mycenaceae</taxon>
        <taxon>Roridomyces</taxon>
    </lineage>
</organism>
<dbReference type="AlphaFoldDB" id="A0AAD7FTG7"/>
<accession>A0AAD7FTG7</accession>
<sequence length="323" mass="35510">MNPLPWFNTDARTRGPSPMERLSSLTAALDSGKLPSTQQIDAFFALFKGFAANTSDCREAKLSVQGRILADDIVNLLNAYQQLNLSQNSDNILQQALWHLTTASNADAAAIHMILQFLGQRMFSDTTDLPSELARLNVAGNQTPRTIYDTYCKACVTAQKNPAYHAALSTLLSSSHKWLVEALDSPPNVPLTLETLIATDDQHVLGALSALRTLLNCVAHPQSSVERVEEAAQRLISALHPQRELLKAWLADVFRYARRARRADSFQEESYPGMGTGAAIAAAFVSEAGRMLREHKLGLWATGTGVFIVQREYEEGEKRLAMG</sequence>